<feature type="non-terminal residue" evidence="2">
    <location>
        <position position="77"/>
    </location>
</feature>
<sequence>MAQVQSKNHKCYDIPSLWEQSQHLLYSNTSGPLQGQWLICALFALLTILVFFATARLSLVLGIIEQSSSSRSDGNNV</sequence>
<gene>
    <name evidence="2" type="ORF">GCK32_019979</name>
</gene>
<reference evidence="2 3" key="1">
    <citation type="submission" date="2019-10" db="EMBL/GenBank/DDBJ databases">
        <title>Assembly and Annotation for the nematode Trichostrongylus colubriformis.</title>
        <authorList>
            <person name="Martin J."/>
        </authorList>
    </citation>
    <scope>NUCLEOTIDE SEQUENCE [LARGE SCALE GENOMIC DNA]</scope>
    <source>
        <strain evidence="2">G859</strain>
        <tissue evidence="2">Whole worm</tissue>
    </source>
</reference>
<keyword evidence="1" id="KW-0472">Membrane</keyword>
<dbReference type="AlphaFoldDB" id="A0AAN8IQR8"/>
<keyword evidence="1" id="KW-1133">Transmembrane helix</keyword>
<keyword evidence="3" id="KW-1185">Reference proteome</keyword>
<organism evidence="2 3">
    <name type="scientific">Trichostrongylus colubriformis</name>
    <name type="common">Black scour worm</name>
    <dbReference type="NCBI Taxonomy" id="6319"/>
    <lineage>
        <taxon>Eukaryota</taxon>
        <taxon>Metazoa</taxon>
        <taxon>Ecdysozoa</taxon>
        <taxon>Nematoda</taxon>
        <taxon>Chromadorea</taxon>
        <taxon>Rhabditida</taxon>
        <taxon>Rhabditina</taxon>
        <taxon>Rhabditomorpha</taxon>
        <taxon>Strongyloidea</taxon>
        <taxon>Trichostrongylidae</taxon>
        <taxon>Trichostrongylus</taxon>
    </lineage>
</organism>
<feature type="transmembrane region" description="Helical" evidence="1">
    <location>
        <begin position="36"/>
        <end position="64"/>
    </location>
</feature>
<protein>
    <submittedName>
        <fullName evidence="2">Uncharacterized protein</fullName>
    </submittedName>
</protein>
<evidence type="ECO:0000313" key="3">
    <source>
        <dbReference type="Proteomes" id="UP001331761"/>
    </source>
</evidence>
<accession>A0AAN8IQR8</accession>
<name>A0AAN8IQR8_TRICO</name>
<keyword evidence="1" id="KW-0812">Transmembrane</keyword>
<dbReference type="Proteomes" id="UP001331761">
    <property type="component" value="Unassembled WGS sequence"/>
</dbReference>
<evidence type="ECO:0000313" key="2">
    <source>
        <dbReference type="EMBL" id="KAK5982456.1"/>
    </source>
</evidence>
<evidence type="ECO:0000256" key="1">
    <source>
        <dbReference type="SAM" id="Phobius"/>
    </source>
</evidence>
<dbReference type="EMBL" id="WIXE01005088">
    <property type="protein sequence ID" value="KAK5982456.1"/>
    <property type="molecule type" value="Genomic_DNA"/>
</dbReference>
<proteinExistence type="predicted"/>
<comment type="caution">
    <text evidence="2">The sequence shown here is derived from an EMBL/GenBank/DDBJ whole genome shotgun (WGS) entry which is preliminary data.</text>
</comment>